<name>A0A6J5ZSG9_9ZZZZ</name>
<dbReference type="Gene3D" id="3.20.20.140">
    <property type="entry name" value="Metal-dependent hydrolases"/>
    <property type="match status" value="1"/>
</dbReference>
<reference evidence="3" key="1">
    <citation type="submission" date="2020-05" db="EMBL/GenBank/DDBJ databases">
        <authorList>
            <person name="Chiriac C."/>
            <person name="Salcher M."/>
            <person name="Ghai R."/>
            <person name="Kavagutti S V."/>
        </authorList>
    </citation>
    <scope>NUCLEOTIDE SEQUENCE</scope>
</reference>
<dbReference type="SUPFAM" id="SSF51556">
    <property type="entry name" value="Metallo-dependent hydrolases"/>
    <property type="match status" value="1"/>
</dbReference>
<evidence type="ECO:0000256" key="1">
    <source>
        <dbReference type="ARBA" id="ARBA00023239"/>
    </source>
</evidence>
<dbReference type="InterPro" id="IPR032466">
    <property type="entry name" value="Metal_Hydrolase"/>
</dbReference>
<dbReference type="EMBL" id="CAESAL010000045">
    <property type="protein sequence ID" value="CAB4343590.1"/>
    <property type="molecule type" value="Genomic_DNA"/>
</dbReference>
<dbReference type="GO" id="GO:0016787">
    <property type="term" value="F:hydrolase activity"/>
    <property type="evidence" value="ECO:0007669"/>
    <property type="project" value="InterPro"/>
</dbReference>
<dbReference type="GO" id="GO:0005737">
    <property type="term" value="C:cytoplasm"/>
    <property type="evidence" value="ECO:0007669"/>
    <property type="project" value="TreeGrafter"/>
</dbReference>
<dbReference type="GO" id="GO:0016831">
    <property type="term" value="F:carboxy-lyase activity"/>
    <property type="evidence" value="ECO:0007669"/>
    <property type="project" value="InterPro"/>
</dbReference>
<dbReference type="GO" id="GO:0019748">
    <property type="term" value="P:secondary metabolic process"/>
    <property type="evidence" value="ECO:0007669"/>
    <property type="project" value="TreeGrafter"/>
</dbReference>
<keyword evidence="1" id="KW-0456">Lyase</keyword>
<dbReference type="InterPro" id="IPR032465">
    <property type="entry name" value="ACMSD"/>
</dbReference>
<protein>
    <submittedName>
        <fullName evidence="3">Unannotated protein</fullName>
    </submittedName>
</protein>
<sequence length="374" mass="42378">MSSQDGSPSRGRRYRLISADGHFNEPGDLWTGRVPAAMRDRAPRMERFEDGDAWVIEGVDDPINFGMNACAGLDPEEMKGWMRFEDMRRGGYDPAARIEEMDQDGVDAEVLYPTPRLSAAIAANRDADYHHAMVRAYNDWISEFAAYAPERFGAIMWIPNRGVAEALAEIERVADRPGIRGAMMVAWPHGGLSLKPEDDKVFAALVERRMTLNIHVAMTQTMPASHKSKLPGYGRFFDAPNRMIAMIFDGVFDRFPELDVVFAETDFGWVPYVKEQIDNNYLRLDPVSRFGLQMLPSEYISRHFHFGYMTDTFGLRNLVDVGVERVMWSSDYPHISADWPNSWKVIQSSMSGISSEDRHAVLAGNAMRLYGFGR</sequence>
<dbReference type="InterPro" id="IPR006680">
    <property type="entry name" value="Amidohydro-rel"/>
</dbReference>
<dbReference type="PANTHER" id="PTHR21240">
    <property type="entry name" value="2-AMINO-3-CARBOXYLMUCONATE-6-SEMIALDEHYDE DECARBOXYLASE"/>
    <property type="match status" value="1"/>
</dbReference>
<dbReference type="PANTHER" id="PTHR21240:SF28">
    <property type="entry name" value="ISO-OROTATE DECARBOXYLASE (EUROFUNG)"/>
    <property type="match status" value="1"/>
</dbReference>
<dbReference type="Pfam" id="PF04909">
    <property type="entry name" value="Amidohydro_2"/>
    <property type="match status" value="1"/>
</dbReference>
<organism evidence="3">
    <name type="scientific">freshwater metagenome</name>
    <dbReference type="NCBI Taxonomy" id="449393"/>
    <lineage>
        <taxon>unclassified sequences</taxon>
        <taxon>metagenomes</taxon>
        <taxon>ecological metagenomes</taxon>
    </lineage>
</organism>
<feature type="domain" description="Amidohydrolase-related" evidence="2">
    <location>
        <begin position="81"/>
        <end position="372"/>
    </location>
</feature>
<proteinExistence type="predicted"/>
<gene>
    <name evidence="3" type="ORF">UFOPK3331_01249</name>
</gene>
<evidence type="ECO:0000259" key="2">
    <source>
        <dbReference type="Pfam" id="PF04909"/>
    </source>
</evidence>
<accession>A0A6J5ZSG9</accession>
<dbReference type="AlphaFoldDB" id="A0A6J5ZSG9"/>
<evidence type="ECO:0000313" key="3">
    <source>
        <dbReference type="EMBL" id="CAB4343590.1"/>
    </source>
</evidence>